<evidence type="ECO:0000313" key="3">
    <source>
        <dbReference type="Proteomes" id="UP001285441"/>
    </source>
</evidence>
<dbReference type="PANTHER" id="PTHR44167">
    <property type="entry name" value="OVARIAN-SPECIFIC SERINE/THREONINE-PROTEIN KINASE LOK-RELATED"/>
    <property type="match status" value="1"/>
</dbReference>
<dbReference type="GO" id="GO:0004674">
    <property type="term" value="F:protein serine/threonine kinase activity"/>
    <property type="evidence" value="ECO:0007669"/>
    <property type="project" value="TreeGrafter"/>
</dbReference>
<dbReference type="InterPro" id="IPR000719">
    <property type="entry name" value="Prot_kinase_dom"/>
</dbReference>
<dbReference type="EMBL" id="JAULSW010000011">
    <property type="protein sequence ID" value="KAK3367543.1"/>
    <property type="molecule type" value="Genomic_DNA"/>
</dbReference>
<dbReference type="Gene3D" id="1.10.510.10">
    <property type="entry name" value="Transferase(Phosphotransferase) domain 1"/>
    <property type="match status" value="1"/>
</dbReference>
<dbReference type="SMART" id="SM00220">
    <property type="entry name" value="S_TKc"/>
    <property type="match status" value="1"/>
</dbReference>
<dbReference type="PROSITE" id="PS50011">
    <property type="entry name" value="PROTEIN_KINASE_DOM"/>
    <property type="match status" value="1"/>
</dbReference>
<evidence type="ECO:0000313" key="2">
    <source>
        <dbReference type="EMBL" id="KAK3367543.1"/>
    </source>
</evidence>
<dbReference type="GO" id="GO:0044773">
    <property type="term" value="P:mitotic DNA damage checkpoint signaling"/>
    <property type="evidence" value="ECO:0007669"/>
    <property type="project" value="TreeGrafter"/>
</dbReference>
<dbReference type="GO" id="GO:0005524">
    <property type="term" value="F:ATP binding"/>
    <property type="evidence" value="ECO:0007669"/>
    <property type="project" value="InterPro"/>
</dbReference>
<reference evidence="2" key="1">
    <citation type="journal article" date="2023" name="Mol. Phylogenet. Evol.">
        <title>Genome-scale phylogeny and comparative genomics of the fungal order Sordariales.</title>
        <authorList>
            <person name="Hensen N."/>
            <person name="Bonometti L."/>
            <person name="Westerberg I."/>
            <person name="Brannstrom I.O."/>
            <person name="Guillou S."/>
            <person name="Cros-Aarteil S."/>
            <person name="Calhoun S."/>
            <person name="Haridas S."/>
            <person name="Kuo A."/>
            <person name="Mondo S."/>
            <person name="Pangilinan J."/>
            <person name="Riley R."/>
            <person name="LaButti K."/>
            <person name="Andreopoulos B."/>
            <person name="Lipzen A."/>
            <person name="Chen C."/>
            <person name="Yan M."/>
            <person name="Daum C."/>
            <person name="Ng V."/>
            <person name="Clum A."/>
            <person name="Steindorff A."/>
            <person name="Ohm R.A."/>
            <person name="Martin F."/>
            <person name="Silar P."/>
            <person name="Natvig D.O."/>
            <person name="Lalanne C."/>
            <person name="Gautier V."/>
            <person name="Ament-Velasquez S.L."/>
            <person name="Kruys A."/>
            <person name="Hutchinson M.I."/>
            <person name="Powell A.J."/>
            <person name="Barry K."/>
            <person name="Miller A.N."/>
            <person name="Grigoriev I.V."/>
            <person name="Debuchy R."/>
            <person name="Gladieux P."/>
            <person name="Hiltunen Thoren M."/>
            <person name="Johannesson H."/>
        </authorList>
    </citation>
    <scope>NUCLEOTIDE SEQUENCE</scope>
    <source>
        <strain evidence="2">CBS 232.78</strain>
    </source>
</reference>
<organism evidence="2 3">
    <name type="scientific">Podospora didyma</name>
    <dbReference type="NCBI Taxonomy" id="330526"/>
    <lineage>
        <taxon>Eukaryota</taxon>
        <taxon>Fungi</taxon>
        <taxon>Dikarya</taxon>
        <taxon>Ascomycota</taxon>
        <taxon>Pezizomycotina</taxon>
        <taxon>Sordariomycetes</taxon>
        <taxon>Sordariomycetidae</taxon>
        <taxon>Sordariales</taxon>
        <taxon>Podosporaceae</taxon>
        <taxon>Podospora</taxon>
    </lineage>
</organism>
<dbReference type="AlphaFoldDB" id="A0AAE0N2B0"/>
<keyword evidence="2" id="KW-0418">Kinase</keyword>
<dbReference type="Pfam" id="PF00069">
    <property type="entry name" value="Pkinase"/>
    <property type="match status" value="1"/>
</dbReference>
<dbReference type="PROSITE" id="PS00108">
    <property type="entry name" value="PROTEIN_KINASE_ST"/>
    <property type="match status" value="1"/>
</dbReference>
<accession>A0AAE0N2B0</accession>
<comment type="caution">
    <text evidence="2">The sequence shown here is derived from an EMBL/GenBank/DDBJ whole genome shotgun (WGS) entry which is preliminary data.</text>
</comment>
<keyword evidence="3" id="KW-1185">Reference proteome</keyword>
<gene>
    <name evidence="2" type="ORF">B0H63DRAFT_83425</name>
</gene>
<dbReference type="Proteomes" id="UP001285441">
    <property type="component" value="Unassembled WGS sequence"/>
</dbReference>
<dbReference type="GO" id="GO:0005634">
    <property type="term" value="C:nucleus"/>
    <property type="evidence" value="ECO:0007669"/>
    <property type="project" value="TreeGrafter"/>
</dbReference>
<dbReference type="InterPro" id="IPR008271">
    <property type="entry name" value="Ser/Thr_kinase_AS"/>
</dbReference>
<reference evidence="2" key="2">
    <citation type="submission" date="2023-06" db="EMBL/GenBank/DDBJ databases">
        <authorList>
            <consortium name="Lawrence Berkeley National Laboratory"/>
            <person name="Haridas S."/>
            <person name="Hensen N."/>
            <person name="Bonometti L."/>
            <person name="Westerberg I."/>
            <person name="Brannstrom I.O."/>
            <person name="Guillou S."/>
            <person name="Cros-Aarteil S."/>
            <person name="Calhoun S."/>
            <person name="Kuo A."/>
            <person name="Mondo S."/>
            <person name="Pangilinan J."/>
            <person name="Riley R."/>
            <person name="LaButti K."/>
            <person name="Andreopoulos B."/>
            <person name="Lipzen A."/>
            <person name="Chen C."/>
            <person name="Yanf M."/>
            <person name="Daum C."/>
            <person name="Ng V."/>
            <person name="Clum A."/>
            <person name="Steindorff A."/>
            <person name="Ohm R."/>
            <person name="Martin F."/>
            <person name="Silar P."/>
            <person name="Natvig D."/>
            <person name="Lalanne C."/>
            <person name="Gautier V."/>
            <person name="Ament-velasquez S.L."/>
            <person name="Kruys A."/>
            <person name="Hutchinson M.I."/>
            <person name="Powell A.J."/>
            <person name="Barry K."/>
            <person name="Miller A.N."/>
            <person name="Grigoriev I.V."/>
            <person name="Debuchy R."/>
            <person name="Gladieux P."/>
            <person name="Thoren M.H."/>
            <person name="Johannesson H."/>
        </authorList>
    </citation>
    <scope>NUCLEOTIDE SEQUENCE</scope>
    <source>
        <strain evidence="2">CBS 232.78</strain>
    </source>
</reference>
<dbReference type="SUPFAM" id="SSF56112">
    <property type="entry name" value="Protein kinase-like (PK-like)"/>
    <property type="match status" value="1"/>
</dbReference>
<sequence>MPTFSWSSRQVASANYRTKTSSKIIPANPHPYSIKMCQALDYLVNKNIVHRDVKPENILYTPLPNGTYKYQLADFGLAHKDDTDGGCAGTSIYMAPEILKYRGKKQTTKADVWPLFITVAFVLDINNFRLKVQKSPLNILAAREAASLPEFVDIKDMAIEEPENRVSAGTCWTGSMAGNGRTTRRGRLARRITSSMDLDPPQVVAAQPPPSPME</sequence>
<dbReference type="InterPro" id="IPR011009">
    <property type="entry name" value="Kinase-like_dom_sf"/>
</dbReference>
<protein>
    <submittedName>
        <fullName evidence="2">Kinase-like domain-containing protein</fullName>
    </submittedName>
</protein>
<proteinExistence type="predicted"/>
<keyword evidence="2" id="KW-0808">Transferase</keyword>
<name>A0AAE0N2B0_9PEZI</name>
<evidence type="ECO:0000259" key="1">
    <source>
        <dbReference type="PROSITE" id="PS50011"/>
    </source>
</evidence>
<feature type="domain" description="Protein kinase" evidence="1">
    <location>
        <begin position="1"/>
        <end position="177"/>
    </location>
</feature>
<dbReference type="PANTHER" id="PTHR44167:SF24">
    <property type="entry name" value="SERINE_THREONINE-PROTEIN KINASE CHK2"/>
    <property type="match status" value="1"/>
</dbReference>